<name>A0A3Q7H2I8_SOLLC</name>
<dbReference type="STRING" id="4081.A0A3Q7H2I8"/>
<organism evidence="2">
    <name type="scientific">Solanum lycopersicum</name>
    <name type="common">Tomato</name>
    <name type="synonym">Lycopersicon esculentum</name>
    <dbReference type="NCBI Taxonomy" id="4081"/>
    <lineage>
        <taxon>Eukaryota</taxon>
        <taxon>Viridiplantae</taxon>
        <taxon>Streptophyta</taxon>
        <taxon>Embryophyta</taxon>
        <taxon>Tracheophyta</taxon>
        <taxon>Spermatophyta</taxon>
        <taxon>Magnoliopsida</taxon>
        <taxon>eudicotyledons</taxon>
        <taxon>Gunneridae</taxon>
        <taxon>Pentapetalae</taxon>
        <taxon>asterids</taxon>
        <taxon>lamiids</taxon>
        <taxon>Solanales</taxon>
        <taxon>Solanaceae</taxon>
        <taxon>Solanoideae</taxon>
        <taxon>Solaneae</taxon>
        <taxon>Solanum</taxon>
        <taxon>Solanum subgen. Lycopersicon</taxon>
    </lineage>
</organism>
<protein>
    <recommendedName>
        <fullName evidence="1">ASCH domain-containing protein</fullName>
    </recommendedName>
</protein>
<dbReference type="PANTHER" id="PTHR34204:SF2">
    <property type="entry name" value="RNA-BINDING ASCH DOMAIN PROTEIN"/>
    <property type="match status" value="1"/>
</dbReference>
<dbReference type="OMA" id="DLTRDFC"/>
<dbReference type="AlphaFoldDB" id="A0A3Q7H2I8"/>
<reference evidence="2" key="2">
    <citation type="submission" date="2019-01" db="UniProtKB">
        <authorList>
            <consortium name="EnsemblPlants"/>
        </authorList>
    </citation>
    <scope>IDENTIFICATION</scope>
    <source>
        <strain evidence="2">cv. Heinz 1706</strain>
    </source>
</reference>
<accession>A0A3Q7H2I8</accession>
<reference evidence="2" key="1">
    <citation type="journal article" date="2012" name="Nature">
        <title>The tomato genome sequence provides insights into fleshy fruit evolution.</title>
        <authorList>
            <consortium name="Tomato Genome Consortium"/>
        </authorList>
    </citation>
    <scope>NUCLEOTIDE SEQUENCE [LARGE SCALE GENOMIC DNA]</scope>
    <source>
        <strain evidence="2">cv. Heinz 1706</strain>
    </source>
</reference>
<proteinExistence type="predicted"/>
<dbReference type="InterPro" id="IPR015947">
    <property type="entry name" value="PUA-like_sf"/>
</dbReference>
<dbReference type="Gramene" id="Solyc06g073137.1.1">
    <property type="protein sequence ID" value="Solyc06g073137.1.1"/>
    <property type="gene ID" value="Solyc06g073137.1"/>
</dbReference>
<dbReference type="EnsemblPlants" id="Solyc06g073137.1.1">
    <property type="protein sequence ID" value="Solyc06g073137.1.1"/>
    <property type="gene ID" value="Solyc06g073137.1"/>
</dbReference>
<dbReference type="Proteomes" id="UP000004994">
    <property type="component" value="Chromosome 6"/>
</dbReference>
<evidence type="ECO:0000313" key="2">
    <source>
        <dbReference type="EnsemblPlants" id="Solyc06g073137.1.1"/>
    </source>
</evidence>
<dbReference type="SUPFAM" id="SSF88697">
    <property type="entry name" value="PUA domain-like"/>
    <property type="match status" value="1"/>
</dbReference>
<keyword evidence="3" id="KW-1185">Reference proteome</keyword>
<dbReference type="Pfam" id="PF04266">
    <property type="entry name" value="ASCH"/>
    <property type="match status" value="1"/>
</dbReference>
<dbReference type="PANTHER" id="PTHR34204">
    <property type="entry name" value="RNA-BINDING ASCH DOMAIN PROTEIN"/>
    <property type="match status" value="1"/>
</dbReference>
<evidence type="ECO:0000313" key="3">
    <source>
        <dbReference type="Proteomes" id="UP000004994"/>
    </source>
</evidence>
<evidence type="ECO:0000259" key="1">
    <source>
        <dbReference type="Pfam" id="PF04266"/>
    </source>
</evidence>
<dbReference type="InterPro" id="IPR007374">
    <property type="entry name" value="ASCH_domain"/>
</dbReference>
<feature type="domain" description="ASCH" evidence="1">
    <location>
        <begin position="147"/>
        <end position="227"/>
    </location>
</feature>
<dbReference type="Gene3D" id="2.30.130.30">
    <property type="entry name" value="Hypothetical protein"/>
    <property type="match status" value="1"/>
</dbReference>
<sequence length="261" mass="29457">MSMKMESQPASPGFGASLQLKDCIEELLRFTLVSSIDGTFEIDLDLSKDYCSTLLQEDPSDFFPNCTGPSEGVPLYPLYKRLAASLFEAFSSEALPRTENKLAVMQETSSLKQKEEEWASLIREKGSHLLDFHIHQPEVLKSVDFELHVQEPYFSLLRNGQKTVEGRCAVGHYNNAEKLVQMKSFLDVRIESGALILINKCLVLQVQDVRHYHSFREMLEAESLKEVLPGVDTTEEGGNFLLYDREDVTSHSIPSMIVGTF</sequence>
<dbReference type="InParanoid" id="A0A3Q7H2I8"/>